<dbReference type="Pfam" id="PF00496">
    <property type="entry name" value="SBP_bac_5"/>
    <property type="match status" value="1"/>
</dbReference>
<dbReference type="CDD" id="cd00995">
    <property type="entry name" value="PBP2_NikA_DppA_OppA_like"/>
    <property type="match status" value="1"/>
</dbReference>
<dbReference type="InterPro" id="IPR030678">
    <property type="entry name" value="Peptide/Ni-bd"/>
</dbReference>
<sequence>MVKRLGTVLIAVMVILGGGDVFAARSGGTFNFCAPYGGDLFSLDLHLSNRAQDALVGMNIHRSLYIWDSEKGKPVLELADAADVSEDGLVYTYHLRKNVKFHNGRTMTADDIIWSYERLANPKTASPNARFVRMIKGARDVEEGKTDKIAGLRKIDDFTLELTLEAPTDPAYPLHQAYTAILPREEVEKLGPEFASRPVGCGPFKFDKWVRGSEVVMTRFADFYKPGQPYLDKVVYKIMGEGASRDIAFKARDLDATVVGAAQYPEYKNTPELSGNLIEVAEMYTRLICFNLDFKPFSDKRVRQAFNHAINSELIIRKLLKGKAFPAVGFLPQTSPAFNPDLKGYEYNPEKARALMKEAGYEKGFTFECLATSNKSWGTSIVEAMMPFLKAINVTVRIQQMEGATMSAKGHKGDFHALIYSLESGPDPLEVLRRFDSRTPRTGGNFPGYNSPEFDRLLDAAAAERDTAKKMDLLRKADAVFTEDAPVWFFNYNKAVIAYHPWVHGIKKNAEEMMYQDMGDVWIDETSPRAGSK</sequence>
<dbReference type="OrthoDB" id="9772924at2"/>
<dbReference type="Gene3D" id="3.10.105.10">
    <property type="entry name" value="Dipeptide-binding Protein, Domain 3"/>
    <property type="match status" value="1"/>
</dbReference>
<dbReference type="PANTHER" id="PTHR30290:SF83">
    <property type="entry name" value="ABC TRANSPORTER SUBSTRATE-BINDING PROTEIN"/>
    <property type="match status" value="1"/>
</dbReference>
<evidence type="ECO:0000256" key="1">
    <source>
        <dbReference type="ARBA" id="ARBA00005695"/>
    </source>
</evidence>
<keyword evidence="5" id="KW-1185">Reference proteome</keyword>
<dbReference type="GO" id="GO:0043190">
    <property type="term" value="C:ATP-binding cassette (ABC) transporter complex"/>
    <property type="evidence" value="ECO:0007669"/>
    <property type="project" value="InterPro"/>
</dbReference>
<evidence type="ECO:0000313" key="4">
    <source>
        <dbReference type="EMBL" id="GBC61628.1"/>
    </source>
</evidence>
<name>A0A401FXB0_9BACT</name>
<keyword evidence="2" id="KW-0732">Signal</keyword>
<gene>
    <name evidence="4" type="ORF">DENIS_2590</name>
</gene>
<dbReference type="InterPro" id="IPR000914">
    <property type="entry name" value="SBP_5_dom"/>
</dbReference>
<evidence type="ECO:0000256" key="2">
    <source>
        <dbReference type="ARBA" id="ARBA00022729"/>
    </source>
</evidence>
<reference evidence="5" key="2">
    <citation type="submission" date="2019-01" db="EMBL/GenBank/DDBJ databases">
        <title>Genome sequence of Desulfonema ishimotonii strain Tokyo 01.</title>
        <authorList>
            <person name="Fukui M."/>
        </authorList>
    </citation>
    <scope>NUCLEOTIDE SEQUENCE [LARGE SCALE GENOMIC DNA]</scope>
    <source>
        <strain evidence="5">Tokyo 01</strain>
    </source>
</reference>
<dbReference type="GO" id="GO:0030288">
    <property type="term" value="C:outer membrane-bounded periplasmic space"/>
    <property type="evidence" value="ECO:0007669"/>
    <property type="project" value="UniProtKB-ARBA"/>
</dbReference>
<protein>
    <submittedName>
        <fullName evidence="4">ABC transporter substrate-binding protein</fullName>
    </submittedName>
</protein>
<dbReference type="Gene3D" id="3.40.190.10">
    <property type="entry name" value="Periplasmic binding protein-like II"/>
    <property type="match status" value="1"/>
</dbReference>
<dbReference type="InterPro" id="IPR039424">
    <property type="entry name" value="SBP_5"/>
</dbReference>
<dbReference type="GO" id="GO:1904680">
    <property type="term" value="F:peptide transmembrane transporter activity"/>
    <property type="evidence" value="ECO:0007669"/>
    <property type="project" value="TreeGrafter"/>
</dbReference>
<dbReference type="AlphaFoldDB" id="A0A401FXB0"/>
<comment type="similarity">
    <text evidence="1">Belongs to the bacterial solute-binding protein 5 family.</text>
</comment>
<dbReference type="Proteomes" id="UP000288096">
    <property type="component" value="Unassembled WGS sequence"/>
</dbReference>
<evidence type="ECO:0000313" key="5">
    <source>
        <dbReference type="Proteomes" id="UP000288096"/>
    </source>
</evidence>
<dbReference type="RefSeq" id="WP_124328892.1">
    <property type="nucleotide sequence ID" value="NZ_BEXT01000001.1"/>
</dbReference>
<proteinExistence type="inferred from homology"/>
<dbReference type="InterPro" id="IPR023765">
    <property type="entry name" value="SBP_5_CS"/>
</dbReference>
<feature type="domain" description="Solute-binding protein family 5" evidence="3">
    <location>
        <begin position="73"/>
        <end position="439"/>
    </location>
</feature>
<dbReference type="GO" id="GO:0015833">
    <property type="term" value="P:peptide transport"/>
    <property type="evidence" value="ECO:0007669"/>
    <property type="project" value="TreeGrafter"/>
</dbReference>
<accession>A0A401FXB0</accession>
<dbReference type="PROSITE" id="PS01040">
    <property type="entry name" value="SBP_BACTERIAL_5"/>
    <property type="match status" value="1"/>
</dbReference>
<dbReference type="Gene3D" id="3.90.76.10">
    <property type="entry name" value="Dipeptide-binding Protein, Domain 1"/>
    <property type="match status" value="1"/>
</dbReference>
<dbReference type="SUPFAM" id="SSF53850">
    <property type="entry name" value="Periplasmic binding protein-like II"/>
    <property type="match status" value="1"/>
</dbReference>
<dbReference type="PANTHER" id="PTHR30290">
    <property type="entry name" value="PERIPLASMIC BINDING COMPONENT OF ABC TRANSPORTER"/>
    <property type="match status" value="1"/>
</dbReference>
<dbReference type="EMBL" id="BEXT01000001">
    <property type="protein sequence ID" value="GBC61628.1"/>
    <property type="molecule type" value="Genomic_DNA"/>
</dbReference>
<evidence type="ECO:0000259" key="3">
    <source>
        <dbReference type="Pfam" id="PF00496"/>
    </source>
</evidence>
<comment type="caution">
    <text evidence="4">The sequence shown here is derived from an EMBL/GenBank/DDBJ whole genome shotgun (WGS) entry which is preliminary data.</text>
</comment>
<dbReference type="PIRSF" id="PIRSF002741">
    <property type="entry name" value="MppA"/>
    <property type="match status" value="1"/>
</dbReference>
<organism evidence="4 5">
    <name type="scientific">Desulfonema ishimotonii</name>
    <dbReference type="NCBI Taxonomy" id="45657"/>
    <lineage>
        <taxon>Bacteria</taxon>
        <taxon>Pseudomonadati</taxon>
        <taxon>Thermodesulfobacteriota</taxon>
        <taxon>Desulfobacteria</taxon>
        <taxon>Desulfobacterales</taxon>
        <taxon>Desulfococcaceae</taxon>
        <taxon>Desulfonema</taxon>
    </lineage>
</organism>
<reference evidence="5" key="1">
    <citation type="submission" date="2017-11" db="EMBL/GenBank/DDBJ databases">
        <authorList>
            <person name="Watanabe M."/>
            <person name="Kojima H."/>
        </authorList>
    </citation>
    <scope>NUCLEOTIDE SEQUENCE [LARGE SCALE GENOMIC DNA]</scope>
    <source>
        <strain evidence="5">Tokyo 01</strain>
    </source>
</reference>